<name>A0A226F1R9_FOLCA</name>
<gene>
    <name evidence="2" type="ORF">Fcan01_01260</name>
</gene>
<protein>
    <submittedName>
        <fullName evidence="2">Uncharacterized protein</fullName>
    </submittedName>
</protein>
<feature type="compositionally biased region" description="Polar residues" evidence="1">
    <location>
        <begin position="81"/>
        <end position="90"/>
    </location>
</feature>
<comment type="caution">
    <text evidence="2">The sequence shown here is derived from an EMBL/GenBank/DDBJ whole genome shotgun (WGS) entry which is preliminary data.</text>
</comment>
<evidence type="ECO:0000256" key="1">
    <source>
        <dbReference type="SAM" id="MobiDB-lite"/>
    </source>
</evidence>
<reference evidence="2 3" key="1">
    <citation type="submission" date="2015-12" db="EMBL/GenBank/DDBJ databases">
        <title>The genome of Folsomia candida.</title>
        <authorList>
            <person name="Faddeeva A."/>
            <person name="Derks M.F."/>
            <person name="Anvar Y."/>
            <person name="Smit S."/>
            <person name="Van Straalen N."/>
            <person name="Roelofs D."/>
        </authorList>
    </citation>
    <scope>NUCLEOTIDE SEQUENCE [LARGE SCALE GENOMIC DNA]</scope>
    <source>
        <strain evidence="2 3">VU population</strain>
        <tissue evidence="2">Whole body</tissue>
    </source>
</reference>
<dbReference type="EMBL" id="LNIX01000001">
    <property type="protein sequence ID" value="OXA63377.1"/>
    <property type="molecule type" value="Genomic_DNA"/>
</dbReference>
<sequence>MLSVEFSVHRLPVTHVISNTYTSTRTLETNSLREFHPSKKKNAYKSCVISVLLQIERKDGHLSFVCHEPRSDAPDEGILGTSDNSGTFSGSAIEKDDEEREMSSGLQ</sequence>
<evidence type="ECO:0000313" key="2">
    <source>
        <dbReference type="EMBL" id="OXA63377.1"/>
    </source>
</evidence>
<dbReference type="AlphaFoldDB" id="A0A226F1R9"/>
<dbReference type="Proteomes" id="UP000198287">
    <property type="component" value="Unassembled WGS sequence"/>
</dbReference>
<accession>A0A226F1R9</accession>
<organism evidence="2 3">
    <name type="scientific">Folsomia candida</name>
    <name type="common">Springtail</name>
    <dbReference type="NCBI Taxonomy" id="158441"/>
    <lineage>
        <taxon>Eukaryota</taxon>
        <taxon>Metazoa</taxon>
        <taxon>Ecdysozoa</taxon>
        <taxon>Arthropoda</taxon>
        <taxon>Hexapoda</taxon>
        <taxon>Collembola</taxon>
        <taxon>Entomobryomorpha</taxon>
        <taxon>Isotomoidea</taxon>
        <taxon>Isotomidae</taxon>
        <taxon>Proisotominae</taxon>
        <taxon>Folsomia</taxon>
    </lineage>
</organism>
<evidence type="ECO:0000313" key="3">
    <source>
        <dbReference type="Proteomes" id="UP000198287"/>
    </source>
</evidence>
<feature type="region of interest" description="Disordered" evidence="1">
    <location>
        <begin position="70"/>
        <end position="107"/>
    </location>
</feature>
<proteinExistence type="predicted"/>
<keyword evidence="3" id="KW-1185">Reference proteome</keyword>